<keyword evidence="2" id="KW-1185">Reference proteome</keyword>
<comment type="caution">
    <text evidence="1">The sequence shown here is derived from an EMBL/GenBank/DDBJ whole genome shotgun (WGS) entry which is preliminary data.</text>
</comment>
<organism evidence="1 2">
    <name type="scientific">Fimbriiglobus ruber</name>
    <dbReference type="NCBI Taxonomy" id="1908690"/>
    <lineage>
        <taxon>Bacteria</taxon>
        <taxon>Pseudomonadati</taxon>
        <taxon>Planctomycetota</taxon>
        <taxon>Planctomycetia</taxon>
        <taxon>Gemmatales</taxon>
        <taxon>Gemmataceae</taxon>
        <taxon>Fimbriiglobus</taxon>
    </lineage>
</organism>
<dbReference type="OrthoDB" id="7068344at2"/>
<dbReference type="Gene3D" id="1.20.5.320">
    <property type="entry name" value="6-Phosphogluconate Dehydrogenase, domain 3"/>
    <property type="match status" value="1"/>
</dbReference>
<protein>
    <submittedName>
        <fullName evidence="1">Uncharacterized protein</fullName>
    </submittedName>
</protein>
<gene>
    <name evidence="1" type="ORF">FRUB_02083</name>
</gene>
<reference evidence="2" key="1">
    <citation type="submission" date="2017-06" db="EMBL/GenBank/DDBJ databases">
        <title>Genome analysis of Fimbriiglobus ruber SP5, the first member of the order Planctomycetales with confirmed chitinolytic capability.</title>
        <authorList>
            <person name="Ravin N.V."/>
            <person name="Rakitin A.L."/>
            <person name="Ivanova A.A."/>
            <person name="Beletsky A.V."/>
            <person name="Kulichevskaya I.S."/>
            <person name="Mardanov A.V."/>
            <person name="Dedysh S.N."/>
        </authorList>
    </citation>
    <scope>NUCLEOTIDE SEQUENCE [LARGE SCALE GENOMIC DNA]</scope>
    <source>
        <strain evidence="2">SP5</strain>
    </source>
</reference>
<proteinExistence type="predicted"/>
<dbReference type="EMBL" id="NIDE01000002">
    <property type="protein sequence ID" value="OWK45752.1"/>
    <property type="molecule type" value="Genomic_DNA"/>
</dbReference>
<evidence type="ECO:0000313" key="2">
    <source>
        <dbReference type="Proteomes" id="UP000214646"/>
    </source>
</evidence>
<name>A0A225DWI4_9BACT</name>
<dbReference type="AlphaFoldDB" id="A0A225DWI4"/>
<evidence type="ECO:0000313" key="1">
    <source>
        <dbReference type="EMBL" id="OWK45752.1"/>
    </source>
</evidence>
<sequence>MTSWTVTRVDAGPTVTRADLGSRVTRAAVDRRVTRAAGGFRVTVAPRVFRVTRTTARTVVTRTEPAFLVRSAGTIGPQGQQGIQGPPGRDGDLHYTFTQSTAAATWTIAHGLGKFPSVAVVDSSGRWWLGAVQYLDANTLTVSFAAPFAGTAYLN</sequence>
<accession>A0A225DWI4</accession>
<dbReference type="Proteomes" id="UP000214646">
    <property type="component" value="Unassembled WGS sequence"/>
</dbReference>
<dbReference type="RefSeq" id="WP_088253436.1">
    <property type="nucleotide sequence ID" value="NZ_NIDE01000002.1"/>
</dbReference>